<evidence type="ECO:0000313" key="4">
    <source>
        <dbReference type="Proteomes" id="UP000054770"/>
    </source>
</evidence>
<reference evidence="3" key="1">
    <citation type="submission" date="2016-01" db="EMBL/GenBank/DDBJ databases">
        <authorList>
            <person name="Peeters C."/>
        </authorList>
    </citation>
    <scope>NUCLEOTIDE SEQUENCE [LARGE SCALE GENOMIC DNA]</scope>
    <source>
        <strain evidence="3">LMG 22940</strain>
    </source>
</reference>
<dbReference type="EMBL" id="FCON02000032">
    <property type="protein sequence ID" value="SAL62400.1"/>
    <property type="molecule type" value="Genomic_DNA"/>
</dbReference>
<dbReference type="RefSeq" id="WP_087645437.1">
    <property type="nucleotide sequence ID" value="NZ_FCON02000032.1"/>
</dbReference>
<evidence type="ECO:0000256" key="1">
    <source>
        <dbReference type="SAM" id="MobiDB-lite"/>
    </source>
</evidence>
<feature type="signal peptide" evidence="2">
    <location>
        <begin position="1"/>
        <end position="24"/>
    </location>
</feature>
<protein>
    <recommendedName>
        <fullName evidence="5">DUF305 domain-containing protein</fullName>
    </recommendedName>
</protein>
<evidence type="ECO:0000313" key="3">
    <source>
        <dbReference type="EMBL" id="SAL62400.1"/>
    </source>
</evidence>
<feature type="region of interest" description="Disordered" evidence="1">
    <location>
        <begin position="24"/>
        <end position="49"/>
    </location>
</feature>
<sequence>MTTKFLRAAALSSLLLTAGNVAMAAGGTGNSPSSPAPTREHGSSMMGMGGSMMGSCPMMSSNMGLDPKTAMRMHGEMMKAMGDIMLKYADQARTAP</sequence>
<evidence type="ECO:0008006" key="5">
    <source>
        <dbReference type="Google" id="ProtNLM"/>
    </source>
</evidence>
<proteinExistence type="predicted"/>
<comment type="caution">
    <text evidence="3">The sequence shown here is derived from an EMBL/GenBank/DDBJ whole genome shotgun (WGS) entry which is preliminary data.</text>
</comment>
<accession>A0A158J245</accession>
<feature type="chain" id="PRO_5011113682" description="DUF305 domain-containing protein" evidence="2">
    <location>
        <begin position="25"/>
        <end position="96"/>
    </location>
</feature>
<evidence type="ECO:0000256" key="2">
    <source>
        <dbReference type="SAM" id="SignalP"/>
    </source>
</evidence>
<dbReference type="AlphaFoldDB" id="A0A158J245"/>
<keyword evidence="2" id="KW-0732">Signal</keyword>
<organism evidence="3 4">
    <name type="scientific">Caballeronia choica</name>
    <dbReference type="NCBI Taxonomy" id="326476"/>
    <lineage>
        <taxon>Bacteria</taxon>
        <taxon>Pseudomonadati</taxon>
        <taxon>Pseudomonadota</taxon>
        <taxon>Betaproteobacteria</taxon>
        <taxon>Burkholderiales</taxon>
        <taxon>Burkholderiaceae</taxon>
        <taxon>Caballeronia</taxon>
    </lineage>
</organism>
<name>A0A158J245_9BURK</name>
<keyword evidence="4" id="KW-1185">Reference proteome</keyword>
<dbReference type="Proteomes" id="UP000054770">
    <property type="component" value="Unassembled WGS sequence"/>
</dbReference>
<gene>
    <name evidence="3" type="ORF">AWB68_03290</name>
</gene>
<dbReference type="OrthoDB" id="8641977at2"/>